<name>A0A0D9ZXC6_9ORYZ</name>
<keyword evidence="2" id="KW-1185">Reference proteome</keyword>
<accession>A0A0D9ZXC6</accession>
<dbReference type="EnsemblPlants" id="OGLUM05G12160.1">
    <property type="protein sequence ID" value="OGLUM05G12160.1"/>
    <property type="gene ID" value="OGLUM05G12160"/>
</dbReference>
<reference evidence="1" key="2">
    <citation type="submission" date="2018-05" db="EMBL/GenBank/DDBJ databases">
        <title>OgluRS3 (Oryza glumaepatula Reference Sequence Version 3).</title>
        <authorList>
            <person name="Zhang J."/>
            <person name="Kudrna D."/>
            <person name="Lee S."/>
            <person name="Talag J."/>
            <person name="Welchert J."/>
            <person name="Wing R.A."/>
        </authorList>
    </citation>
    <scope>NUCLEOTIDE SEQUENCE [LARGE SCALE GENOMIC DNA]</scope>
</reference>
<dbReference type="Proteomes" id="UP000026961">
    <property type="component" value="Chromosome 5"/>
</dbReference>
<evidence type="ECO:0000313" key="1">
    <source>
        <dbReference type="EnsemblPlants" id="OGLUM05G12160.1"/>
    </source>
</evidence>
<dbReference type="HOGENOM" id="CLU_2982339_0_0_1"/>
<evidence type="ECO:0000313" key="2">
    <source>
        <dbReference type="Proteomes" id="UP000026961"/>
    </source>
</evidence>
<dbReference type="Gramene" id="OGLUM05G12160.1">
    <property type="protein sequence ID" value="OGLUM05G12160.1"/>
    <property type="gene ID" value="OGLUM05G12160"/>
</dbReference>
<proteinExistence type="predicted"/>
<reference evidence="1" key="1">
    <citation type="submission" date="2015-04" db="UniProtKB">
        <authorList>
            <consortium name="EnsemblPlants"/>
        </authorList>
    </citation>
    <scope>IDENTIFICATION</scope>
</reference>
<organism evidence="1">
    <name type="scientific">Oryza glumipatula</name>
    <dbReference type="NCBI Taxonomy" id="40148"/>
    <lineage>
        <taxon>Eukaryota</taxon>
        <taxon>Viridiplantae</taxon>
        <taxon>Streptophyta</taxon>
        <taxon>Embryophyta</taxon>
        <taxon>Tracheophyta</taxon>
        <taxon>Spermatophyta</taxon>
        <taxon>Magnoliopsida</taxon>
        <taxon>Liliopsida</taxon>
        <taxon>Poales</taxon>
        <taxon>Poaceae</taxon>
        <taxon>BOP clade</taxon>
        <taxon>Oryzoideae</taxon>
        <taxon>Oryzeae</taxon>
        <taxon>Oryzinae</taxon>
        <taxon>Oryza</taxon>
    </lineage>
</organism>
<dbReference type="AlphaFoldDB" id="A0A0D9ZXC6"/>
<protein>
    <submittedName>
        <fullName evidence="1">Uncharacterized protein</fullName>
    </submittedName>
</protein>
<sequence>MSATLTEQAKDRVEFAGDGSCLLFFFPRRLYDMNENVFAFFSCLLDDGWMLLRNVELIFIPRHYVLP</sequence>